<dbReference type="EMBL" id="JAWDGP010005939">
    <property type="protein sequence ID" value="KAK3749423.1"/>
    <property type="molecule type" value="Genomic_DNA"/>
</dbReference>
<name>A0AAE0YLW3_9GAST</name>
<protein>
    <recommendedName>
        <fullName evidence="6">Glucokinase regulatory protein</fullName>
    </recommendedName>
</protein>
<keyword evidence="1" id="KW-0119">Carbohydrate metabolism</keyword>
<dbReference type="GO" id="GO:0005654">
    <property type="term" value="C:nucleoplasm"/>
    <property type="evidence" value="ECO:0007669"/>
    <property type="project" value="TreeGrafter"/>
</dbReference>
<dbReference type="PROSITE" id="PS01272">
    <property type="entry name" value="GCKR"/>
    <property type="match status" value="1"/>
</dbReference>
<dbReference type="PANTHER" id="PTHR10088">
    <property type="entry name" value="GLUCOKINASE REGULATORY PROTEIN"/>
    <property type="match status" value="1"/>
</dbReference>
<evidence type="ECO:0000259" key="3">
    <source>
        <dbReference type="Pfam" id="PF22645"/>
    </source>
</evidence>
<dbReference type="InterPro" id="IPR040190">
    <property type="entry name" value="MURQ/GCKR"/>
</dbReference>
<comment type="caution">
    <text evidence="4">The sequence shown here is derived from an EMBL/GenBank/DDBJ whole genome shotgun (WGS) entry which is preliminary data.</text>
</comment>
<dbReference type="Pfam" id="PF20741">
    <property type="entry name" value="GKRP-like_C"/>
    <property type="match status" value="1"/>
</dbReference>
<dbReference type="Gene3D" id="3.40.50.10490">
    <property type="entry name" value="Glucose-6-phosphate isomerase like protein, domain 1"/>
    <property type="match status" value="2"/>
</dbReference>
<dbReference type="PANTHER" id="PTHR10088:SF4">
    <property type="entry name" value="GLUCOKINASE REGULATORY PROTEIN"/>
    <property type="match status" value="1"/>
</dbReference>
<evidence type="ECO:0000313" key="5">
    <source>
        <dbReference type="Proteomes" id="UP001283361"/>
    </source>
</evidence>
<feature type="domain" description="SIS" evidence="3">
    <location>
        <begin position="120"/>
        <end position="229"/>
    </location>
</feature>
<evidence type="ECO:0008006" key="6">
    <source>
        <dbReference type="Google" id="ProtNLM"/>
    </source>
</evidence>
<dbReference type="GO" id="GO:1901135">
    <property type="term" value="P:carbohydrate derivative metabolic process"/>
    <property type="evidence" value="ECO:0007669"/>
    <property type="project" value="InterPro"/>
</dbReference>
<dbReference type="GO" id="GO:0042593">
    <property type="term" value="P:glucose homeostasis"/>
    <property type="evidence" value="ECO:0007669"/>
    <property type="project" value="TreeGrafter"/>
</dbReference>
<accession>A0AAE0YLW3</accession>
<feature type="domain" description="Glucokinase regulatory protein second SIS" evidence="2">
    <location>
        <begin position="338"/>
        <end position="432"/>
    </location>
</feature>
<proteinExistence type="predicted"/>
<dbReference type="Pfam" id="PF22198">
    <property type="entry name" value="GKRP_SIS_2"/>
    <property type="match status" value="1"/>
</dbReference>
<dbReference type="AlphaFoldDB" id="A0AAE0YLW3"/>
<reference evidence="4" key="1">
    <citation type="journal article" date="2023" name="G3 (Bethesda)">
        <title>A reference genome for the long-term kleptoplast-retaining sea slug Elysia crispata morphotype clarki.</title>
        <authorList>
            <person name="Eastman K.E."/>
            <person name="Pendleton A.L."/>
            <person name="Shaikh M.A."/>
            <person name="Suttiyut T."/>
            <person name="Ogas R."/>
            <person name="Tomko P."/>
            <person name="Gavelis G."/>
            <person name="Widhalm J.R."/>
            <person name="Wisecaver J.H."/>
        </authorList>
    </citation>
    <scope>NUCLEOTIDE SEQUENCE</scope>
    <source>
        <strain evidence="4">ECLA1</strain>
    </source>
</reference>
<dbReference type="GO" id="GO:0005829">
    <property type="term" value="C:cytosol"/>
    <property type="evidence" value="ECO:0007669"/>
    <property type="project" value="TreeGrafter"/>
</dbReference>
<dbReference type="GO" id="GO:0019899">
    <property type="term" value="F:enzyme binding"/>
    <property type="evidence" value="ECO:0007669"/>
    <property type="project" value="TreeGrafter"/>
</dbReference>
<evidence type="ECO:0000313" key="4">
    <source>
        <dbReference type="EMBL" id="KAK3749423.1"/>
    </source>
</evidence>
<dbReference type="InterPro" id="IPR001347">
    <property type="entry name" value="SIS_dom"/>
</dbReference>
<dbReference type="SUPFAM" id="SSF53697">
    <property type="entry name" value="SIS domain"/>
    <property type="match status" value="3"/>
</dbReference>
<dbReference type="GO" id="GO:0030246">
    <property type="term" value="F:carbohydrate binding"/>
    <property type="evidence" value="ECO:0007669"/>
    <property type="project" value="TreeGrafter"/>
</dbReference>
<keyword evidence="5" id="KW-1185">Reference proteome</keyword>
<dbReference type="Proteomes" id="UP001283361">
    <property type="component" value="Unassembled WGS sequence"/>
</dbReference>
<dbReference type="Gene3D" id="1.10.8.1080">
    <property type="match status" value="1"/>
</dbReference>
<gene>
    <name evidence="4" type="ORF">RRG08_003273</name>
</gene>
<evidence type="ECO:0000256" key="1">
    <source>
        <dbReference type="ARBA" id="ARBA00023277"/>
    </source>
</evidence>
<dbReference type="InterPro" id="IPR054017">
    <property type="entry name" value="GKRP_SIS_2"/>
</dbReference>
<dbReference type="GO" id="GO:0009750">
    <property type="term" value="P:response to fructose"/>
    <property type="evidence" value="ECO:0007669"/>
    <property type="project" value="TreeGrafter"/>
</dbReference>
<sequence length="661" mass="72348">MLPTGSEIGIEENAHPLQKFALKQRRLVALYDCSVNTARYRMYNAADSRQSRTAETLGFNVLDNQVPITELPNTLSIDIDIASPECIATTLHACDKEIFEGWGTSSGLQDTVIIDKLYKVAMLISNVVQNPSAGCVVISGCGTSGRLAYLTSRRFNKYLRSQGQEECFNYIISGDNDALYSSVELAEDDPSEGAKRLREVVEGKTRVVYIGVTCGLSAPFVAGQLEMCLSDLETFTPVLLGFNPAHQARKTQMKNLNKTFHQVVKNMMMSEQEEKAFILNPIIGPEPVAGSSRMKSGTTTKIVLDILALLGTASFHSALCLSAPRLVEMYKDVCDTVYGQAKSLGSLAYMAKQSLRNNGHLYYLGCDALGLIGIVDASECRPTFGASFHDIRGFVSGGIDDLDSRPISSTLSTEDFDSEILPNLDACDTVIIFGADMLQRVNSRLFSFPCKRAFVNFITDEESSSALRDEVTSSKLDLTITVDICFALNFLGWPQGPQETFNRQKDGGPAVGLPTSPEAWSGTSGKMLLMQLAREAAMKWTVNCTSTSAYIQLGKVYRNLMVDVRVSNAKLFYRACGIVKDICNIGEAESCTLLLKSIYDEDNLSKVQTSGDVVNHILAASEMDKVVPIAILMGLRSCSVQQARSLLDTQPNLSRLLKDFQ</sequence>
<dbReference type="GO" id="GO:0004857">
    <property type="term" value="F:enzyme inhibitor activity"/>
    <property type="evidence" value="ECO:0007669"/>
    <property type="project" value="TreeGrafter"/>
</dbReference>
<dbReference type="GO" id="GO:0070095">
    <property type="term" value="F:fructose-6-phosphate binding"/>
    <property type="evidence" value="ECO:0007669"/>
    <property type="project" value="TreeGrafter"/>
</dbReference>
<evidence type="ECO:0000259" key="2">
    <source>
        <dbReference type="Pfam" id="PF22198"/>
    </source>
</evidence>
<dbReference type="InterPro" id="IPR046348">
    <property type="entry name" value="SIS_dom_sf"/>
</dbReference>
<dbReference type="InterPro" id="IPR005486">
    <property type="entry name" value="Glucokinase_regulatory_CS"/>
</dbReference>
<organism evidence="4 5">
    <name type="scientific">Elysia crispata</name>
    <name type="common">lettuce slug</name>
    <dbReference type="NCBI Taxonomy" id="231223"/>
    <lineage>
        <taxon>Eukaryota</taxon>
        <taxon>Metazoa</taxon>
        <taxon>Spiralia</taxon>
        <taxon>Lophotrochozoa</taxon>
        <taxon>Mollusca</taxon>
        <taxon>Gastropoda</taxon>
        <taxon>Heterobranchia</taxon>
        <taxon>Euthyneura</taxon>
        <taxon>Panpulmonata</taxon>
        <taxon>Sacoglossa</taxon>
        <taxon>Placobranchoidea</taxon>
        <taxon>Plakobranchidae</taxon>
        <taxon>Elysia</taxon>
    </lineage>
</organism>
<dbReference type="Pfam" id="PF22645">
    <property type="entry name" value="GKRP_SIS_N"/>
    <property type="match status" value="1"/>
</dbReference>
<dbReference type="Gene3D" id="3.40.50.12620">
    <property type="match status" value="1"/>
</dbReference>